<feature type="transmembrane region" description="Helical" evidence="4">
    <location>
        <begin position="6"/>
        <end position="26"/>
    </location>
</feature>
<reference evidence="7" key="1">
    <citation type="submission" date="2016-10" db="EMBL/GenBank/DDBJ databases">
        <authorList>
            <person name="Varghese N."/>
            <person name="Submissions S."/>
        </authorList>
    </citation>
    <scope>NUCLEOTIDE SEQUENCE [LARGE SCALE GENOMIC DNA]</scope>
    <source>
        <strain evidence="7">DSM 23439</strain>
    </source>
</reference>
<protein>
    <submittedName>
        <fullName evidence="6">Beta-carotene 3-hydroxylase</fullName>
    </submittedName>
</protein>
<evidence type="ECO:0000256" key="4">
    <source>
        <dbReference type="SAM" id="Phobius"/>
    </source>
</evidence>
<keyword evidence="2" id="KW-0125">Carotenoid biosynthesis</keyword>
<sequence>MGDVLIWGMLFLLAFAGMEFVAWFTHRYIMHGFLWCWHRSHHSERHGLFELNDLFAVVFALPSVVLIYNGLNGHAFQLALGLGIAAYGLVYFMFHDGLVHRRFPVPFDRQQRFWKKRIQAHRMHHAVETKEGAVSFGFLVIKPISRLKRELTTRRRP</sequence>
<dbReference type="RefSeq" id="WP_090134943.1">
    <property type="nucleotide sequence ID" value="NZ_FOLY01000005.1"/>
</dbReference>
<evidence type="ECO:0000256" key="2">
    <source>
        <dbReference type="ARBA" id="ARBA00022746"/>
    </source>
</evidence>
<evidence type="ECO:0000259" key="5">
    <source>
        <dbReference type="Pfam" id="PF04116"/>
    </source>
</evidence>
<comment type="similarity">
    <text evidence="1">Belongs to the sterol desaturase family.</text>
</comment>
<evidence type="ECO:0000256" key="1">
    <source>
        <dbReference type="ARBA" id="ARBA00009324"/>
    </source>
</evidence>
<keyword evidence="4" id="KW-0472">Membrane</keyword>
<accession>A0A1I1LUH1</accession>
<proteinExistence type="inferred from homology"/>
<keyword evidence="3" id="KW-0560">Oxidoreductase</keyword>
<dbReference type="OrthoDB" id="5243888at2"/>
<dbReference type="Proteomes" id="UP000199046">
    <property type="component" value="Unassembled WGS sequence"/>
</dbReference>
<dbReference type="PANTHER" id="PTHR31899">
    <property type="entry name" value="BETA-CAROTENE 3-HYDROXYLASE 1, CHLOROPLASTIC"/>
    <property type="match status" value="1"/>
</dbReference>
<keyword evidence="4" id="KW-0812">Transmembrane</keyword>
<dbReference type="PANTHER" id="PTHR31899:SF9">
    <property type="entry name" value="BETA-CAROTENE 3-HYDROXYLASE 1, CHLOROPLASTIC"/>
    <property type="match status" value="1"/>
</dbReference>
<organism evidence="6 7">
    <name type="scientific">Kushneria avicenniae</name>
    <dbReference type="NCBI Taxonomy" id="402385"/>
    <lineage>
        <taxon>Bacteria</taxon>
        <taxon>Pseudomonadati</taxon>
        <taxon>Pseudomonadota</taxon>
        <taxon>Gammaproteobacteria</taxon>
        <taxon>Oceanospirillales</taxon>
        <taxon>Halomonadaceae</taxon>
        <taxon>Kushneria</taxon>
    </lineage>
</organism>
<evidence type="ECO:0000313" key="6">
    <source>
        <dbReference type="EMBL" id="SFC76731.1"/>
    </source>
</evidence>
<dbReference type="STRING" id="402385.SAMN05421848_2716"/>
<feature type="transmembrane region" description="Helical" evidence="4">
    <location>
        <begin position="47"/>
        <end position="68"/>
    </location>
</feature>
<dbReference type="InterPro" id="IPR045019">
    <property type="entry name" value="BETA-OHASE-like"/>
</dbReference>
<dbReference type="EMBL" id="FOLY01000005">
    <property type="protein sequence ID" value="SFC76731.1"/>
    <property type="molecule type" value="Genomic_DNA"/>
</dbReference>
<dbReference type="AlphaFoldDB" id="A0A1I1LUH1"/>
<feature type="domain" description="Fatty acid hydroxylase" evidence="5">
    <location>
        <begin position="11"/>
        <end position="138"/>
    </location>
</feature>
<dbReference type="GO" id="GO:0016123">
    <property type="term" value="P:xanthophyll biosynthetic process"/>
    <property type="evidence" value="ECO:0007669"/>
    <property type="project" value="TreeGrafter"/>
</dbReference>
<dbReference type="Pfam" id="PF04116">
    <property type="entry name" value="FA_hydroxylase"/>
    <property type="match status" value="1"/>
</dbReference>
<feature type="transmembrane region" description="Helical" evidence="4">
    <location>
        <begin position="74"/>
        <end position="94"/>
    </location>
</feature>
<gene>
    <name evidence="6" type="ORF">SAMN05421848_2716</name>
</gene>
<dbReference type="GO" id="GO:0010291">
    <property type="term" value="F:beta-carotene 3-hydroxylase activity"/>
    <property type="evidence" value="ECO:0007669"/>
    <property type="project" value="TreeGrafter"/>
</dbReference>
<keyword evidence="7" id="KW-1185">Reference proteome</keyword>
<dbReference type="InterPro" id="IPR006694">
    <property type="entry name" value="Fatty_acid_hydroxylase"/>
</dbReference>
<evidence type="ECO:0000256" key="3">
    <source>
        <dbReference type="ARBA" id="ARBA00023002"/>
    </source>
</evidence>
<dbReference type="GO" id="GO:0005506">
    <property type="term" value="F:iron ion binding"/>
    <property type="evidence" value="ECO:0007669"/>
    <property type="project" value="InterPro"/>
</dbReference>
<name>A0A1I1LUH1_9GAMM</name>
<keyword evidence="4" id="KW-1133">Transmembrane helix</keyword>
<dbReference type="GO" id="GO:0016119">
    <property type="term" value="P:carotene metabolic process"/>
    <property type="evidence" value="ECO:0007669"/>
    <property type="project" value="TreeGrafter"/>
</dbReference>
<evidence type="ECO:0000313" key="7">
    <source>
        <dbReference type="Proteomes" id="UP000199046"/>
    </source>
</evidence>